<dbReference type="STRING" id="1475481.GCA_000953855_01688"/>
<evidence type="ECO:0000256" key="1">
    <source>
        <dbReference type="SAM" id="MobiDB-lite"/>
    </source>
</evidence>
<accession>A0A0K8QN63</accession>
<name>A0A0K8QN63_9GAMM</name>
<gene>
    <name evidence="2" type="ORF">MBSD_n1657</name>
</gene>
<feature type="compositionally biased region" description="Basic and acidic residues" evidence="1">
    <location>
        <begin position="49"/>
        <end position="64"/>
    </location>
</feature>
<evidence type="ECO:0000313" key="3">
    <source>
        <dbReference type="Proteomes" id="UP000253740"/>
    </source>
</evidence>
<proteinExistence type="predicted"/>
<evidence type="ECO:0000313" key="2">
    <source>
        <dbReference type="EMBL" id="GAP66350.1"/>
    </source>
</evidence>
<organism evidence="2">
    <name type="scientific">Mizugakiibacter sediminis</name>
    <dbReference type="NCBI Taxonomy" id="1475481"/>
    <lineage>
        <taxon>Bacteria</taxon>
        <taxon>Pseudomonadati</taxon>
        <taxon>Pseudomonadota</taxon>
        <taxon>Gammaproteobacteria</taxon>
        <taxon>Lysobacterales</taxon>
        <taxon>Rhodanobacteraceae</taxon>
        <taxon>Mizugakiibacter</taxon>
    </lineage>
</organism>
<sequence>MRPPSTTPPAAPRPRTQAAAMPAAPASETVVQVSIGRIEVRAAPAAPARRRDEPRPTRLDDYLRQRNGRGAP</sequence>
<dbReference type="AlphaFoldDB" id="A0A0K8QN63"/>
<reference evidence="2" key="1">
    <citation type="submission" date="2015-08" db="EMBL/GenBank/DDBJ databases">
        <title>Complete DNA Sequence of Pseudomonas syringae pv. actinidiae, the Causal Agent of Kiwifruit Canker Disease.</title>
        <authorList>
            <person name="Rikkerink E.H.A."/>
            <person name="Fineran P.C."/>
        </authorList>
    </citation>
    <scope>NUCLEOTIDE SEQUENCE</scope>
    <source>
        <strain evidence="2">SkMP5</strain>
    </source>
</reference>
<feature type="compositionally biased region" description="Pro residues" evidence="1">
    <location>
        <begin position="1"/>
        <end position="12"/>
    </location>
</feature>
<protein>
    <submittedName>
        <fullName evidence="2">Uncharacterized protein</fullName>
    </submittedName>
</protein>
<feature type="region of interest" description="Disordered" evidence="1">
    <location>
        <begin position="41"/>
        <end position="72"/>
    </location>
</feature>
<dbReference type="Proteomes" id="UP000253740">
    <property type="component" value="Unassembled WGS sequence"/>
</dbReference>
<feature type="compositionally biased region" description="Low complexity" evidence="1">
    <location>
        <begin position="13"/>
        <end position="25"/>
    </location>
</feature>
<feature type="region of interest" description="Disordered" evidence="1">
    <location>
        <begin position="1"/>
        <end position="25"/>
    </location>
</feature>
<dbReference type="EMBL" id="DF970199">
    <property type="protein sequence ID" value="GAP66350.1"/>
    <property type="molecule type" value="Genomic_DNA"/>
</dbReference>
<keyword evidence="3" id="KW-1185">Reference proteome</keyword>